<keyword evidence="3" id="KW-1185">Reference proteome</keyword>
<accession>A0ABV7U3C1</accession>
<dbReference type="RefSeq" id="WP_377760980.1">
    <property type="nucleotide sequence ID" value="NZ_JBHRXY010000004.1"/>
</dbReference>
<reference evidence="3" key="1">
    <citation type="journal article" date="2019" name="Int. J. Syst. Evol. Microbiol.">
        <title>The Global Catalogue of Microorganisms (GCM) 10K type strain sequencing project: providing services to taxonomists for standard genome sequencing and annotation.</title>
        <authorList>
            <consortium name="The Broad Institute Genomics Platform"/>
            <consortium name="The Broad Institute Genome Sequencing Center for Infectious Disease"/>
            <person name="Wu L."/>
            <person name="Ma J."/>
        </authorList>
    </citation>
    <scope>NUCLEOTIDE SEQUENCE [LARGE SCALE GENOMIC DNA]</scope>
    <source>
        <strain evidence="3">KCTC 42473</strain>
    </source>
</reference>
<keyword evidence="1" id="KW-0812">Transmembrane</keyword>
<feature type="transmembrane region" description="Helical" evidence="1">
    <location>
        <begin position="77"/>
        <end position="97"/>
    </location>
</feature>
<organism evidence="2 3">
    <name type="scientific">Paracoccus angustae</name>
    <dbReference type="NCBI Taxonomy" id="1671480"/>
    <lineage>
        <taxon>Bacteria</taxon>
        <taxon>Pseudomonadati</taxon>
        <taxon>Pseudomonadota</taxon>
        <taxon>Alphaproteobacteria</taxon>
        <taxon>Rhodobacterales</taxon>
        <taxon>Paracoccaceae</taxon>
        <taxon>Paracoccus</taxon>
    </lineage>
</organism>
<evidence type="ECO:0000256" key="1">
    <source>
        <dbReference type="SAM" id="Phobius"/>
    </source>
</evidence>
<keyword evidence="1" id="KW-1133">Transmembrane helix</keyword>
<sequence>MTDILRLSLPLSVWVAAFSAVYGLEGVVCSDLWSRAGLSLDQGRAALVAAGIVAIAVQVVLLVGLRMPRFASGLPWVQRTAGILACVALAATVWSLLPVVTTSLCL</sequence>
<gene>
    <name evidence="2" type="ORF">ACFOM8_08180</name>
</gene>
<comment type="caution">
    <text evidence="2">The sequence shown here is derived from an EMBL/GenBank/DDBJ whole genome shotgun (WGS) entry which is preliminary data.</text>
</comment>
<evidence type="ECO:0000313" key="3">
    <source>
        <dbReference type="Proteomes" id="UP001595539"/>
    </source>
</evidence>
<keyword evidence="1" id="KW-0472">Membrane</keyword>
<feature type="transmembrane region" description="Helical" evidence="1">
    <location>
        <begin position="47"/>
        <end position="65"/>
    </location>
</feature>
<evidence type="ECO:0000313" key="2">
    <source>
        <dbReference type="EMBL" id="MFC3629423.1"/>
    </source>
</evidence>
<protein>
    <submittedName>
        <fullName evidence="2">Uncharacterized protein</fullName>
    </submittedName>
</protein>
<dbReference type="EMBL" id="JBHRXY010000004">
    <property type="protein sequence ID" value="MFC3629423.1"/>
    <property type="molecule type" value="Genomic_DNA"/>
</dbReference>
<name>A0ABV7U3C1_9RHOB</name>
<proteinExistence type="predicted"/>
<dbReference type="Proteomes" id="UP001595539">
    <property type="component" value="Unassembled WGS sequence"/>
</dbReference>